<keyword evidence="2" id="KW-1185">Reference proteome</keyword>
<name>H3NQ35_9FIRM</name>
<protein>
    <submittedName>
        <fullName evidence="1">Uncharacterized protein</fullName>
    </submittedName>
</protein>
<proteinExistence type="predicted"/>
<dbReference type="PROSITE" id="PS51257">
    <property type="entry name" value="PROKAR_LIPOPROTEIN"/>
    <property type="match status" value="1"/>
</dbReference>
<evidence type="ECO:0000313" key="2">
    <source>
        <dbReference type="Proteomes" id="UP000004191"/>
    </source>
</evidence>
<sequence>MKKNFYIISIITLLVISGCKGSGIALKSPSYSAFELWGEHPPCVYEKKDYAVITTPDSFFIYDKSQKKITKAYGIDIDKSFLPDLHSYIVLDYKKDILLINASKYHAPFTEYHYIYDIKNDQFKKIKGEIEVENEVSTQNDTEKYVEFDVGIMSSDLNTIYFISDDNEKIYPFKENFSKESFEIK</sequence>
<comment type="caution">
    <text evidence="1">The sequence shown here is derived from an EMBL/GenBank/DDBJ whole genome shotgun (WGS) entry which is preliminary data.</text>
</comment>
<dbReference type="HOGENOM" id="CLU_1487112_0_0_9"/>
<organism evidence="1 2">
    <name type="scientific">Helcococcus kunzii ATCC 51366</name>
    <dbReference type="NCBI Taxonomy" id="883114"/>
    <lineage>
        <taxon>Bacteria</taxon>
        <taxon>Bacillati</taxon>
        <taxon>Bacillota</taxon>
        <taxon>Tissierellia</taxon>
        <taxon>Tissierellales</taxon>
        <taxon>Peptoniphilaceae</taxon>
        <taxon>Helcococcus</taxon>
    </lineage>
</organism>
<dbReference type="AlphaFoldDB" id="H3NQ35"/>
<dbReference type="RefSeq" id="WP_005398961.1">
    <property type="nucleotide sequence ID" value="NZ_JH601088.1"/>
</dbReference>
<reference evidence="1 2" key="1">
    <citation type="submission" date="2012-01" db="EMBL/GenBank/DDBJ databases">
        <title>The Genome Sequence of Helcococcus kunzii ATCC 51366.</title>
        <authorList>
            <consortium name="The Broad Institute Genome Sequencing Platform"/>
            <person name="Earl A."/>
            <person name="Ward D."/>
            <person name="Feldgarden M."/>
            <person name="Gevers D."/>
            <person name="Huys G."/>
            <person name="Young S.K."/>
            <person name="Zeng Q."/>
            <person name="Gargeya S."/>
            <person name="Fitzgerald M."/>
            <person name="Haas B."/>
            <person name="Abouelleil A."/>
            <person name="Alvarado L."/>
            <person name="Arachchi H.M."/>
            <person name="Berlin A."/>
            <person name="Chapman S.B."/>
            <person name="Gearin G."/>
            <person name="Goldberg J."/>
            <person name="Griggs A."/>
            <person name="Gujja S."/>
            <person name="Hansen M."/>
            <person name="Heiman D."/>
            <person name="Howarth C."/>
            <person name="Larimer J."/>
            <person name="Lui A."/>
            <person name="MacDonald P.J.P."/>
            <person name="McCowen C."/>
            <person name="Montmayeur A."/>
            <person name="Murphy C."/>
            <person name="Neiman D."/>
            <person name="Pearson M."/>
            <person name="Priest M."/>
            <person name="Roberts A."/>
            <person name="Saif S."/>
            <person name="Shea T."/>
            <person name="Sisk P."/>
            <person name="Stolte C."/>
            <person name="Sykes S."/>
            <person name="Wortman J."/>
            <person name="Nusbaum C."/>
            <person name="Birren B."/>
        </authorList>
    </citation>
    <scope>NUCLEOTIDE SEQUENCE [LARGE SCALE GENOMIC DNA]</scope>
    <source>
        <strain evidence="1 2">ATCC 51366</strain>
    </source>
</reference>
<dbReference type="GeneID" id="96999404"/>
<dbReference type="EMBL" id="AGEI01000026">
    <property type="protein sequence ID" value="EHR32644.1"/>
    <property type="molecule type" value="Genomic_DNA"/>
</dbReference>
<evidence type="ECO:0000313" key="1">
    <source>
        <dbReference type="EMBL" id="EHR32644.1"/>
    </source>
</evidence>
<accession>H3NQ35</accession>
<gene>
    <name evidence="1" type="ORF">HMPREF9709_01446</name>
</gene>
<dbReference type="Proteomes" id="UP000004191">
    <property type="component" value="Unassembled WGS sequence"/>
</dbReference>